<keyword evidence="8" id="KW-1185">Reference proteome</keyword>
<keyword evidence="5" id="KW-0411">Iron-sulfur</keyword>
<proteinExistence type="predicted"/>
<dbReference type="Gene3D" id="3.20.20.70">
    <property type="entry name" value="Aldolase class I"/>
    <property type="match status" value="1"/>
</dbReference>
<keyword evidence="2" id="KW-0949">S-adenosyl-L-methionine</keyword>
<dbReference type="SFLD" id="SFLDG01100">
    <property type="entry name" value="methyltransferase_(Class_D)"/>
    <property type="match status" value="1"/>
</dbReference>
<dbReference type="CDD" id="cd01335">
    <property type="entry name" value="Radical_SAM"/>
    <property type="match status" value="1"/>
</dbReference>
<comment type="cofactor">
    <cofactor evidence="1">
        <name>[4Fe-4S] cluster</name>
        <dbReference type="ChEBI" id="CHEBI:49883"/>
    </cofactor>
</comment>
<dbReference type="Pfam" id="PF04055">
    <property type="entry name" value="Radical_SAM"/>
    <property type="match status" value="1"/>
</dbReference>
<evidence type="ECO:0000259" key="6">
    <source>
        <dbReference type="PROSITE" id="PS51918"/>
    </source>
</evidence>
<dbReference type="EMBL" id="FUXL01000002">
    <property type="protein sequence ID" value="SJZ66650.1"/>
    <property type="molecule type" value="Genomic_DNA"/>
</dbReference>
<dbReference type="Proteomes" id="UP000190135">
    <property type="component" value="Unassembled WGS sequence"/>
</dbReference>
<feature type="domain" description="Radical SAM core" evidence="6">
    <location>
        <begin position="93"/>
        <end position="312"/>
    </location>
</feature>
<evidence type="ECO:0000256" key="3">
    <source>
        <dbReference type="ARBA" id="ARBA00022723"/>
    </source>
</evidence>
<evidence type="ECO:0000313" key="8">
    <source>
        <dbReference type="Proteomes" id="UP000190135"/>
    </source>
</evidence>
<dbReference type="PROSITE" id="PS51918">
    <property type="entry name" value="RADICAL_SAM"/>
    <property type="match status" value="1"/>
</dbReference>
<dbReference type="PANTHER" id="PTHR43306:SF1">
    <property type="entry name" value="7,8-DIHYDRO-6-HYDROXYMETHYLPTERIN DIMETHYLTRANSFERASE"/>
    <property type="match status" value="1"/>
</dbReference>
<dbReference type="InterPro" id="IPR058240">
    <property type="entry name" value="rSAM_sf"/>
</dbReference>
<dbReference type="InterPro" id="IPR007197">
    <property type="entry name" value="rSAM"/>
</dbReference>
<keyword evidence="3" id="KW-0479">Metal-binding</keyword>
<dbReference type="InterPro" id="IPR013785">
    <property type="entry name" value="Aldolase_TIM"/>
</dbReference>
<dbReference type="SUPFAM" id="SSF102114">
    <property type="entry name" value="Radical SAM enzymes"/>
    <property type="match status" value="1"/>
</dbReference>
<sequence>MDMPDSRLFLGETQSVCPECLKTIPARRFAEGDTVFLEKVCPDHGRFSAPVWRGLSSYLLWAEARRAEARPLLTATEVKDGCPHDCGLCPGHRQQSCCVLLEVTSRCDIACPVCFANAGRHGRDASLEEISGWLDTLAAAGGPVHIQLSGGEPTTRDDLADIVRLVRAKGFGFVQVNTNGLRIARDPNYLQGLVEAGLDCIFLQFDGVDDGVYRALRGVPLMKMKARAIANCREAGVGVVLVPTLVPGVNSRQIGAIVDFAIDNMPAVRAVHFQPVSYFGRVPHEPTDEMRITLPEVMEALVDYSKGSIGIPDFNPGSAENPFCSFSGRFFVAADRTLSADGEAPASCCGVPAGAGEDTAVAPAHQESKCCGGHTATEGSCCDANTHERKGECCGGEEQRKSGGETCCKESVEHENEPRHASCCGSAKASADVARAQRYVSGQWTRPSPSAGPSDGLEAFDAFLARRERRALGLSGMAFQDAWTLDIERLRQCHIHVVSPDNRVIPFCAFNLTDRNGRSLYRPSGG</sequence>
<dbReference type="NCBIfam" id="NF045646">
    <property type="entry name" value="rSAM_Se_TrsS"/>
    <property type="match status" value="1"/>
</dbReference>
<dbReference type="InterPro" id="IPR034474">
    <property type="entry name" value="Methyltransferase_Class_D"/>
</dbReference>
<keyword evidence="4" id="KW-0408">Iron</keyword>
<dbReference type="SFLD" id="SFLDS00029">
    <property type="entry name" value="Radical_SAM"/>
    <property type="match status" value="1"/>
</dbReference>
<dbReference type="GO" id="GO:0046872">
    <property type="term" value="F:metal ion binding"/>
    <property type="evidence" value="ECO:0007669"/>
    <property type="project" value="UniProtKB-KW"/>
</dbReference>
<dbReference type="GO" id="GO:0003824">
    <property type="term" value="F:catalytic activity"/>
    <property type="evidence" value="ECO:0007669"/>
    <property type="project" value="InterPro"/>
</dbReference>
<protein>
    <recommendedName>
        <fullName evidence="6">Radical SAM core domain-containing protein</fullName>
    </recommendedName>
</protein>
<evidence type="ECO:0000256" key="5">
    <source>
        <dbReference type="ARBA" id="ARBA00023014"/>
    </source>
</evidence>
<reference evidence="7 8" key="1">
    <citation type="submission" date="2017-02" db="EMBL/GenBank/DDBJ databases">
        <authorList>
            <person name="Peterson S.W."/>
        </authorList>
    </citation>
    <scope>NUCLEOTIDE SEQUENCE [LARGE SCALE GENOMIC DNA]</scope>
    <source>
        <strain evidence="7 8">USBA 369</strain>
    </source>
</reference>
<evidence type="ECO:0000256" key="4">
    <source>
        <dbReference type="ARBA" id="ARBA00023004"/>
    </source>
</evidence>
<dbReference type="Pfam" id="PF23545">
    <property type="entry name" value="Zn_ribbon_HMPTM"/>
    <property type="match status" value="1"/>
</dbReference>
<dbReference type="RefSeq" id="WP_078706836.1">
    <property type="nucleotide sequence ID" value="NZ_FUXL01000002.1"/>
</dbReference>
<evidence type="ECO:0000313" key="7">
    <source>
        <dbReference type="EMBL" id="SJZ66650.1"/>
    </source>
</evidence>
<gene>
    <name evidence="7" type="ORF">SAMN05428963_102131</name>
</gene>
<dbReference type="SFLD" id="SFLDG01067">
    <property type="entry name" value="SPASM/twitch_domain_containing"/>
    <property type="match status" value="1"/>
</dbReference>
<evidence type="ECO:0000256" key="2">
    <source>
        <dbReference type="ARBA" id="ARBA00022691"/>
    </source>
</evidence>
<dbReference type="AlphaFoldDB" id="A0A1T4MHT4"/>
<dbReference type="InterPro" id="IPR056488">
    <property type="entry name" value="Zn_ribbon_HMPTM"/>
</dbReference>
<dbReference type="InterPro" id="IPR054698">
    <property type="entry name" value="rSAM_Se_TrsS"/>
</dbReference>
<dbReference type="PANTHER" id="PTHR43306">
    <property type="entry name" value="7,8-DIHYDRO-6-HYDROXYMETHYLPTERIN DIMETHYLTRANSFERASE"/>
    <property type="match status" value="1"/>
</dbReference>
<accession>A0A1T4MHT4</accession>
<evidence type="ECO:0000256" key="1">
    <source>
        <dbReference type="ARBA" id="ARBA00001966"/>
    </source>
</evidence>
<dbReference type="STRING" id="1365950.SAMN05428963_102131"/>
<name>A0A1T4MHT4_9HYPH</name>
<organism evidence="7 8">
    <name type="scientific">Consotaella salsifontis</name>
    <dbReference type="NCBI Taxonomy" id="1365950"/>
    <lineage>
        <taxon>Bacteria</taxon>
        <taxon>Pseudomonadati</taxon>
        <taxon>Pseudomonadota</taxon>
        <taxon>Alphaproteobacteria</taxon>
        <taxon>Hyphomicrobiales</taxon>
        <taxon>Aurantimonadaceae</taxon>
        <taxon>Consotaella</taxon>
    </lineage>
</organism>
<dbReference type="GO" id="GO:0051536">
    <property type="term" value="F:iron-sulfur cluster binding"/>
    <property type="evidence" value="ECO:0007669"/>
    <property type="project" value="UniProtKB-KW"/>
</dbReference>